<dbReference type="EC" id="2.3.2.27" evidence="5 15"/>
<evidence type="ECO:0000256" key="3">
    <source>
        <dbReference type="ARBA" id="ARBA00004906"/>
    </source>
</evidence>
<evidence type="ECO:0000256" key="4">
    <source>
        <dbReference type="ARBA" id="ARBA00007997"/>
    </source>
</evidence>
<organism evidence="18 19">
    <name type="scientific">Spinacia oleracea</name>
    <name type="common">Spinach</name>
    <dbReference type="NCBI Taxonomy" id="3562"/>
    <lineage>
        <taxon>Eukaryota</taxon>
        <taxon>Viridiplantae</taxon>
        <taxon>Streptophyta</taxon>
        <taxon>Embryophyta</taxon>
        <taxon>Tracheophyta</taxon>
        <taxon>Spermatophyta</taxon>
        <taxon>Magnoliopsida</taxon>
        <taxon>eudicotyledons</taxon>
        <taxon>Gunneridae</taxon>
        <taxon>Pentapetalae</taxon>
        <taxon>Caryophyllales</taxon>
        <taxon>Chenopodiaceae</taxon>
        <taxon>Chenopodioideae</taxon>
        <taxon>Anserineae</taxon>
        <taxon>Spinacia</taxon>
    </lineage>
</organism>
<evidence type="ECO:0000256" key="6">
    <source>
        <dbReference type="ARBA" id="ARBA00017157"/>
    </source>
</evidence>
<dbReference type="GO" id="GO:0005829">
    <property type="term" value="C:cytosol"/>
    <property type="evidence" value="ECO:0000318"/>
    <property type="project" value="GO_Central"/>
</dbReference>
<dbReference type="PANTHER" id="PTHR12389">
    <property type="entry name" value="ZINC FINGER PROTEIN 294"/>
    <property type="match status" value="1"/>
</dbReference>
<dbReference type="SMART" id="SM00184">
    <property type="entry name" value="RING"/>
    <property type="match status" value="1"/>
</dbReference>
<evidence type="ECO:0000256" key="15">
    <source>
        <dbReference type="RuleBase" id="RU367090"/>
    </source>
</evidence>
<dbReference type="Gene3D" id="1.25.10.10">
    <property type="entry name" value="Leucine-rich Repeat Variant"/>
    <property type="match status" value="1"/>
</dbReference>
<evidence type="ECO:0000256" key="13">
    <source>
        <dbReference type="ARBA" id="ARBA00022833"/>
    </source>
</evidence>
<dbReference type="Proteomes" id="UP000813463">
    <property type="component" value="Chromosome 2"/>
</dbReference>
<dbReference type="Pfam" id="PF23009">
    <property type="entry name" value="UBC_like"/>
    <property type="match status" value="1"/>
</dbReference>
<evidence type="ECO:0000256" key="11">
    <source>
        <dbReference type="ARBA" id="ARBA00022771"/>
    </source>
</evidence>
<evidence type="ECO:0000256" key="2">
    <source>
        <dbReference type="ARBA" id="ARBA00004514"/>
    </source>
</evidence>
<dbReference type="Gene3D" id="3.30.40.10">
    <property type="entry name" value="Zinc/RING finger domain, C3HC4 (zinc finger)"/>
    <property type="match status" value="1"/>
</dbReference>
<reference evidence="18" key="1">
    <citation type="journal article" date="2021" name="Nat. Commun.">
        <title>Genomic analyses provide insights into spinach domestication and the genetic basis of agronomic traits.</title>
        <authorList>
            <person name="Cai X."/>
            <person name="Sun X."/>
            <person name="Xu C."/>
            <person name="Sun H."/>
            <person name="Wang X."/>
            <person name="Ge C."/>
            <person name="Zhang Z."/>
            <person name="Wang Q."/>
            <person name="Fei Z."/>
            <person name="Jiao C."/>
            <person name="Wang Q."/>
        </authorList>
    </citation>
    <scope>NUCLEOTIDE SEQUENCE [LARGE SCALE GENOMIC DNA]</scope>
    <source>
        <strain evidence="18">cv. Varoflay</strain>
    </source>
</reference>
<dbReference type="GO" id="GO:0061630">
    <property type="term" value="F:ubiquitin protein ligase activity"/>
    <property type="evidence" value="ECO:0000318"/>
    <property type="project" value="GO_Central"/>
</dbReference>
<keyword evidence="18" id="KW-1185">Reference proteome</keyword>
<reference evidence="19" key="2">
    <citation type="submission" date="2025-08" db="UniProtKB">
        <authorList>
            <consortium name="RefSeq"/>
        </authorList>
    </citation>
    <scope>IDENTIFICATION</scope>
    <source>
        <tissue evidence="19">Leaf</tissue>
    </source>
</reference>
<name>A0A9R0J047_SPIOL</name>
<dbReference type="InterPro" id="IPR011016">
    <property type="entry name" value="Znf_RING-CH"/>
</dbReference>
<gene>
    <name evidence="19" type="primary">LOC110798047</name>
</gene>
<evidence type="ECO:0000256" key="1">
    <source>
        <dbReference type="ARBA" id="ARBA00000900"/>
    </source>
</evidence>
<keyword evidence="12 15" id="KW-0833">Ubl conjugation pathway</keyword>
<dbReference type="PROSITE" id="PS50089">
    <property type="entry name" value="ZF_RING_2"/>
    <property type="match status" value="1"/>
</dbReference>
<comment type="subcellular location">
    <subcellularLocation>
        <location evidence="2">Cytoplasm</location>
        <location evidence="2">Cytosol</location>
    </subcellularLocation>
</comment>
<dbReference type="CDD" id="cd16491">
    <property type="entry name" value="RING-CH-C4HC3_LTN1"/>
    <property type="match status" value="1"/>
</dbReference>
<dbReference type="GO" id="GO:0043023">
    <property type="term" value="F:ribosomal large subunit binding"/>
    <property type="evidence" value="ECO:0000318"/>
    <property type="project" value="GO_Central"/>
</dbReference>
<dbReference type="RefSeq" id="XP_021858868.2">
    <property type="nucleotide sequence ID" value="XM_022003176.2"/>
</dbReference>
<dbReference type="GO" id="GO:0072344">
    <property type="term" value="P:rescue of stalled ribosome"/>
    <property type="evidence" value="ECO:0000318"/>
    <property type="project" value="GO_Central"/>
</dbReference>
<dbReference type="SMART" id="SM00744">
    <property type="entry name" value="RINGv"/>
    <property type="match status" value="1"/>
</dbReference>
<dbReference type="InterPro" id="IPR039795">
    <property type="entry name" value="LTN1/Rkr1"/>
</dbReference>
<comment type="function">
    <text evidence="15">E3 ubiquitin-protein ligase. Component of the ribosome quality control complex (RQC), a ribosome-associated complex that mediates ubiquitination and extraction of incompletely synthesized nascent chains for proteasomal degradation.</text>
</comment>
<evidence type="ECO:0000256" key="7">
    <source>
        <dbReference type="ARBA" id="ARBA00022490"/>
    </source>
</evidence>
<evidence type="ECO:0000313" key="18">
    <source>
        <dbReference type="Proteomes" id="UP000813463"/>
    </source>
</evidence>
<dbReference type="InterPro" id="IPR054476">
    <property type="entry name" value="Ltn1_N"/>
</dbReference>
<keyword evidence="9 15" id="KW-0479">Metal-binding</keyword>
<dbReference type="KEGG" id="soe:110798047"/>
<evidence type="ECO:0000259" key="17">
    <source>
        <dbReference type="PROSITE" id="PS50089"/>
    </source>
</evidence>
<evidence type="ECO:0000256" key="16">
    <source>
        <dbReference type="SAM" id="MobiDB-lite"/>
    </source>
</evidence>
<evidence type="ECO:0000256" key="12">
    <source>
        <dbReference type="ARBA" id="ARBA00022786"/>
    </source>
</evidence>
<evidence type="ECO:0000256" key="5">
    <source>
        <dbReference type="ARBA" id="ARBA00012483"/>
    </source>
</evidence>
<sequence length="1943" mass="217374">MKKQGSEYETCRNFERSSDGSKGGIASRHRLNIQNHHQKHPTPPFCTQIHRTKTRYCKGGESMGKQKGDSARTKARASSSSLAASLVPTGAASIGFGGYVGSSRVDSALHGDESTSFAGVDGEMVLYLKRLARKDPITKLKALNSLSTLLKDKSGKDVLPIIPQWGFEYRRLLMDYNREVRRATHDTMTSLVVAAGRDLALHLKSLMGPWWFAQFDSVSEVSQAAKRSLQVAFPTQEKRLDALIFCAPEVFEYLEDNLKLTQKGMADLATASDELVEMHPRVISSSLLALATLLDVLIGVQSEKPAAEDSNIQSTKGSKAQVMAISSAKTLFVSHHYFLDFLKSESPAVRSATYAVLRSFIKNIGDVFSEEDVKGLATAILGAFQEKDPSCHTALWETFLLFSRRFSGSWSYINFQKTFSNRFWQFLKNGCFGSQQVSYPALVLLLDVLPAEVIGGQKYFVDFFQHLWLGRNASHPTNADRLAFLAALKECFRWVLHNCGRYCSGEDAIYIFRMSLVDNVLVKLLWHDFLIYSEARHADANTSKLLDKNLLDIKQGQLHDLGRCIIDVLSALYSLECKLLTPFCEAFQGCCLETFQQAEHVKEASGNIGKAIRFLVLVEEYVELKSESWPLDYLVGPMLERSLPLIISHESAEVVKFLSVVVSIFGSRNIVLRLVPIEESADGSAAGQVDGEVSKFLKVYEETFVSWCFSGSESAMDARLDLLLALLDDECFNQQWNIIVSYSANMYHSATFYIGKLSILIEKARKLIKRKSELGDDKFSKIANWQHELLDSIAVSIMQNAPALIDCDLQFIRAVLGGTSEEDDTSFLSKSAVIRIYREVFGNLLAFVLESPFSCVRDFGSLSCSLTKSTISDTQKSADVVRMAYISLEVLRGTLFSLKSYCEDSELLLGIGGVTFVIDWEYDMSRASDAKREDCSVENILPRQEFGKAMHVFRTSMSKEFWRSLASKSRVTLGSLLIQFIRSAVFGQNAFDAGMITSLCCNWMIEVSKHLCLSEIEEKKLVDLLLSVDELWPLWITPDNSNSERKYALKDEGVLTDVHMSRSQMFVALVDKLISEMGISRVVFGSDLQPLDVEERAANELDTSQPEFSRAWVVAEMLCTWKWSSGGALSTLLPSLSSYAKRESGGSLICLFDSTLNILLEGALVRGKKSQFTFFNTWPPSSKDLDDIEEPFLRALVSLLFTLLNEGIWKQEKAVGLWELLLNKLYIGQETNMNCLRILPPLISVLSHFLCHNKGSGGLVKDASPDSFRETVVRDWLEKIRDFPSLMSWTSGEEMEDWFQLALSCYPLSTTADVGHLKLDPSSLEQKLLLDVFRKQRHDANSFVVTNELPAVSLLLSRLMVIAVGYCWEEFHEEDWKFVLSNLRCWIELVVTTMEEAAECLDLETGNGSGDNLDLVISKLKQIMQNLDPSLVNIATNALYAFLLVMELVGCYSLDQAEKLTVLRTEACSQTIDLVQEDVLRIFLSVGIAESISSSLSCESLSIIARSHHVYPHFWNLVSSNALKSSTHSREQAFKAVELWGLRTGAISSLMAILFSPKPVSVLQLASFVLLSSQPFSSWALVGDHVSDTLTGNSTDDVRSHDLDLSSENNLTSREEIHCLIHKLPLDVLYMDLEAQERVHLFLAWCLVLSYLVSLPSSSPNREKLVQQIQESASSTILDCLFQHIPVELCAAHALKKKDLKTPPELVNIATAATRAISTGSILFAVESLWPIGPEKMASLAAAIFGLMLRVLPAYVRVWFNDLRDRSVSSAIESFTKTWCSPHLMVDELSQIKKSDFVDECFAVSVSKSANEVIATYTKDETSMDLVIRLPASYPLRLVDVECTRSLGISEVKQRKWLLSMMAFVRNQNGAVAEAIRIWKSNFDKEFEGVEECPICYSVIHTTNHSLPRLACKTCKHKFHAACLYKWFSTSHKSTCPLCQSPF</sequence>
<keyword evidence="10" id="KW-0677">Repeat</keyword>
<keyword evidence="8 15" id="KW-0808">Transferase</keyword>
<feature type="domain" description="RING-type" evidence="17">
    <location>
        <begin position="1893"/>
        <end position="1940"/>
    </location>
</feature>
<keyword evidence="11 14" id="KW-0863">Zinc-finger</keyword>
<dbReference type="InterPro" id="IPR011989">
    <property type="entry name" value="ARM-like"/>
</dbReference>
<dbReference type="InterPro" id="IPR013083">
    <property type="entry name" value="Znf_RING/FYVE/PHD"/>
</dbReference>
<dbReference type="InterPro" id="IPR016024">
    <property type="entry name" value="ARM-type_fold"/>
</dbReference>
<dbReference type="InterPro" id="IPR054478">
    <property type="entry name" value="LTN1_UBC"/>
</dbReference>
<dbReference type="InterPro" id="IPR039804">
    <property type="entry name" value="RING-CH-C4HC3_LTN1"/>
</dbReference>
<dbReference type="GO" id="GO:0008270">
    <property type="term" value="F:zinc ion binding"/>
    <property type="evidence" value="ECO:0007669"/>
    <property type="project" value="UniProtKB-KW"/>
</dbReference>
<comment type="catalytic activity">
    <reaction evidence="1 15">
        <text>S-ubiquitinyl-[E2 ubiquitin-conjugating enzyme]-L-cysteine + [acceptor protein]-L-lysine = [E2 ubiquitin-conjugating enzyme]-L-cysteine + N(6)-ubiquitinyl-[acceptor protein]-L-lysine.</text>
        <dbReference type="EC" id="2.3.2.27"/>
    </reaction>
</comment>
<feature type="region of interest" description="Disordered" evidence="16">
    <location>
        <begin position="1"/>
        <end position="26"/>
    </location>
</feature>
<keyword evidence="7" id="KW-0963">Cytoplasm</keyword>
<feature type="compositionally biased region" description="Basic and acidic residues" evidence="16">
    <location>
        <begin position="1"/>
        <end position="19"/>
    </location>
</feature>
<evidence type="ECO:0000256" key="14">
    <source>
        <dbReference type="PROSITE-ProRule" id="PRU00175"/>
    </source>
</evidence>
<dbReference type="InterPro" id="IPR054477">
    <property type="entry name" value="LTN1_E3_ligase_6th"/>
</dbReference>
<dbReference type="SUPFAM" id="SSF48371">
    <property type="entry name" value="ARM repeat"/>
    <property type="match status" value="1"/>
</dbReference>
<protein>
    <recommendedName>
        <fullName evidence="6 15">E3 ubiquitin-protein ligase listerin</fullName>
        <ecNumber evidence="5 15">2.3.2.27</ecNumber>
    </recommendedName>
    <alternativeName>
        <fullName evidence="15">RING-type E3 ubiquitin transferase listerin</fullName>
    </alternativeName>
</protein>
<comment type="subunit">
    <text evidence="15">Component of the ribosome quality control complex (RQC).</text>
</comment>
<dbReference type="InterPro" id="IPR001841">
    <property type="entry name" value="Znf_RING"/>
</dbReference>
<dbReference type="GeneID" id="110798047"/>
<keyword evidence="13 15" id="KW-0862">Zinc</keyword>
<dbReference type="PANTHER" id="PTHR12389:SF0">
    <property type="entry name" value="E3 UBIQUITIN-PROTEIN LIGASE LISTERIN"/>
    <property type="match status" value="1"/>
</dbReference>
<dbReference type="SUPFAM" id="SSF57850">
    <property type="entry name" value="RING/U-box"/>
    <property type="match status" value="1"/>
</dbReference>
<evidence type="ECO:0000256" key="9">
    <source>
        <dbReference type="ARBA" id="ARBA00022723"/>
    </source>
</evidence>
<dbReference type="GO" id="GO:1990112">
    <property type="term" value="C:RQC complex"/>
    <property type="evidence" value="ECO:0000318"/>
    <property type="project" value="GO_Central"/>
</dbReference>
<proteinExistence type="inferred from homology"/>
<evidence type="ECO:0000256" key="10">
    <source>
        <dbReference type="ARBA" id="ARBA00022737"/>
    </source>
</evidence>
<dbReference type="Pfam" id="PF13639">
    <property type="entry name" value="zf-RING_2"/>
    <property type="match status" value="1"/>
</dbReference>
<comment type="similarity">
    <text evidence="4 15">Belongs to the LTN1 family.</text>
</comment>
<dbReference type="Pfam" id="PF22958">
    <property type="entry name" value="Ltn1_1st"/>
    <property type="match status" value="1"/>
</dbReference>
<evidence type="ECO:0000256" key="8">
    <source>
        <dbReference type="ARBA" id="ARBA00022679"/>
    </source>
</evidence>
<dbReference type="Pfam" id="PF22999">
    <property type="entry name" value="LTN1_E3_ligase_6th"/>
    <property type="match status" value="1"/>
</dbReference>
<evidence type="ECO:0000313" key="19">
    <source>
        <dbReference type="RefSeq" id="XP_021858868.2"/>
    </source>
</evidence>
<dbReference type="GO" id="GO:1990116">
    <property type="term" value="P:ribosome-associated ubiquitin-dependent protein catabolic process"/>
    <property type="evidence" value="ECO:0000318"/>
    <property type="project" value="GO_Central"/>
</dbReference>
<accession>A0A9R0J047</accession>
<comment type="pathway">
    <text evidence="3 15">Protein modification; protein ubiquitination.</text>
</comment>